<proteinExistence type="inferred from homology"/>
<evidence type="ECO:0000256" key="10">
    <source>
        <dbReference type="SAM" id="MobiDB-lite"/>
    </source>
</evidence>
<sequence length="647" mass="74955">MHSAARPPSLSHTFCSPSPLTQIPLWYSRTSSPSLNRYNSFVRNSPKLYLPYLSPLAFSIAGSRVLDWLPLSQSRTWLLVEGWDSTPEEREADTLCTTEESPGSEDESDCNEAIQPDLPAKFNKLWRDANENPYNFNGWTKILEFVDAENNLEAGRKVYNAFLSRFPYCYGYWKKYADLEHQFHYAAETEEVYNRALQSIPVSLDLWIAYITYLNNNLDMSLPKSVEKLRGTFKSAAEAAGMEFRSDKFWDMYAEWEIAQGNLKGATAVYDLVLNVPTQLYRQHHERFQHHVASHPPQQIIGEEEYQWLRTKVIEGDNTQTAAEDSASEDDQENSDHTDPDLQSKIKDQFLMIRDQLFISNESEVRKRWTFEEAIIRPYFHATPLDHAQLENWRKYLEFEISQGDHQRIVTLFERCLVACALYEEFWLAYVQYMEPHSVEATRSILQRACCIHLPLKPSLSLQWAAFEEKHGKPDSARSILSNLENLMPGLAMVRLRRANLERRAGNFEEAVCLLEEAVNNSSGTALAVFYSIKLARLVLKLQGNFEKARKILSKALERDPNNPRLHLFLLEIEVSREDSQQEKDVLLCVERALKSNLQDEVKKTISQRRLEFLEDHGLSITSLLNAYDDHQRLLQQEELKRQAENV</sequence>
<dbReference type="PANTHER" id="PTHR17204:SF33">
    <property type="entry name" value="PRE-MRNA-PROCESSING FACTOR 39 ISOFORM X1"/>
    <property type="match status" value="1"/>
</dbReference>
<dbReference type="Gene3D" id="1.25.40.10">
    <property type="entry name" value="Tetratricopeptide repeat domain"/>
    <property type="match status" value="2"/>
</dbReference>
<keyword evidence="6" id="KW-0539">Nucleus</keyword>
<dbReference type="FunFam" id="1.25.40.10:FF:000063">
    <property type="entry name" value="Pre-mRNA processing factor 39"/>
    <property type="match status" value="1"/>
</dbReference>
<keyword evidence="3" id="KW-0507">mRNA processing</keyword>
<evidence type="ECO:0000256" key="6">
    <source>
        <dbReference type="ARBA" id="ARBA00023242"/>
    </source>
</evidence>
<evidence type="ECO:0000256" key="5">
    <source>
        <dbReference type="ARBA" id="ARBA00023187"/>
    </source>
</evidence>
<evidence type="ECO:0000256" key="8">
    <source>
        <dbReference type="ARBA" id="ARBA00067962"/>
    </source>
</evidence>
<evidence type="ECO:0000256" key="2">
    <source>
        <dbReference type="ARBA" id="ARBA00004123"/>
    </source>
</evidence>
<dbReference type="FunFam" id="1.25.40.10:FF:000091">
    <property type="entry name" value="Pre-mRNA-processing factor 39"/>
    <property type="match status" value="1"/>
</dbReference>
<dbReference type="PANTHER" id="PTHR17204">
    <property type="entry name" value="PRE-MRNA PROCESSING PROTEIN PRP39-RELATED"/>
    <property type="match status" value="1"/>
</dbReference>
<keyword evidence="5" id="KW-0508">mRNA splicing</keyword>
<evidence type="ECO:0000256" key="7">
    <source>
        <dbReference type="ARBA" id="ARBA00038019"/>
    </source>
</evidence>
<dbReference type="GO" id="GO:0000395">
    <property type="term" value="P:mRNA 5'-splice site recognition"/>
    <property type="evidence" value="ECO:0007669"/>
    <property type="project" value="TreeGrafter"/>
</dbReference>
<reference evidence="11" key="1">
    <citation type="thesis" date="2020" institute="ProQuest LLC" country="789 East Eisenhower Parkway, Ann Arbor, MI, USA">
        <title>Comparative Genomics and Chromosome Evolution.</title>
        <authorList>
            <person name="Mudd A.B."/>
        </authorList>
    </citation>
    <scope>NUCLEOTIDE SEQUENCE</scope>
    <source>
        <strain evidence="11">Female2</strain>
        <tissue evidence="11">Blood</tissue>
    </source>
</reference>
<accession>A0A8T2J2U5</accession>
<evidence type="ECO:0000313" key="12">
    <source>
        <dbReference type="Proteomes" id="UP000812440"/>
    </source>
</evidence>
<dbReference type="SUPFAM" id="SSF48452">
    <property type="entry name" value="TPR-like"/>
    <property type="match status" value="2"/>
</dbReference>
<dbReference type="Pfam" id="PF23241">
    <property type="entry name" value="HAT_PRP39_C"/>
    <property type="match status" value="1"/>
</dbReference>
<dbReference type="SMART" id="SM00386">
    <property type="entry name" value="HAT"/>
    <property type="match status" value="7"/>
</dbReference>
<comment type="similarity">
    <text evidence="7">Belongs to the PRP39 family.</text>
</comment>
<name>A0A8T2J2U5_9PIPI</name>
<evidence type="ECO:0000256" key="4">
    <source>
        <dbReference type="ARBA" id="ARBA00022737"/>
    </source>
</evidence>
<dbReference type="GO" id="GO:0005685">
    <property type="term" value="C:U1 snRNP"/>
    <property type="evidence" value="ECO:0007669"/>
    <property type="project" value="TreeGrafter"/>
</dbReference>
<evidence type="ECO:0000313" key="11">
    <source>
        <dbReference type="EMBL" id="KAG8437997.1"/>
    </source>
</evidence>
<feature type="region of interest" description="Disordered" evidence="10">
    <location>
        <begin position="319"/>
        <end position="341"/>
    </location>
</feature>
<evidence type="ECO:0000256" key="3">
    <source>
        <dbReference type="ARBA" id="ARBA00022664"/>
    </source>
</evidence>
<dbReference type="GO" id="GO:0000243">
    <property type="term" value="C:commitment complex"/>
    <property type="evidence" value="ECO:0007669"/>
    <property type="project" value="TreeGrafter"/>
</dbReference>
<dbReference type="InterPro" id="IPR003107">
    <property type="entry name" value="HAT"/>
</dbReference>
<dbReference type="GO" id="GO:0030627">
    <property type="term" value="F:pre-mRNA 5'-splice site binding"/>
    <property type="evidence" value="ECO:0007669"/>
    <property type="project" value="TreeGrafter"/>
</dbReference>
<keyword evidence="4" id="KW-0677">Repeat</keyword>
<protein>
    <recommendedName>
        <fullName evidence="8">Pre-mRNA-processing factor 39</fullName>
    </recommendedName>
    <alternativeName>
        <fullName evidence="9">PRP39 homolog</fullName>
    </alternativeName>
</protein>
<comment type="caution">
    <text evidence="11">The sequence shown here is derived from an EMBL/GenBank/DDBJ whole genome shotgun (WGS) entry which is preliminary data.</text>
</comment>
<organism evidence="11 12">
    <name type="scientific">Hymenochirus boettgeri</name>
    <name type="common">Congo dwarf clawed frog</name>
    <dbReference type="NCBI Taxonomy" id="247094"/>
    <lineage>
        <taxon>Eukaryota</taxon>
        <taxon>Metazoa</taxon>
        <taxon>Chordata</taxon>
        <taxon>Craniata</taxon>
        <taxon>Vertebrata</taxon>
        <taxon>Euteleostomi</taxon>
        <taxon>Amphibia</taxon>
        <taxon>Batrachia</taxon>
        <taxon>Anura</taxon>
        <taxon>Pipoidea</taxon>
        <taxon>Pipidae</taxon>
        <taxon>Pipinae</taxon>
        <taxon>Hymenochirus</taxon>
    </lineage>
</organism>
<feature type="region of interest" description="Disordered" evidence="10">
    <location>
        <begin position="89"/>
        <end position="111"/>
    </location>
</feature>
<dbReference type="InterPro" id="IPR059164">
    <property type="entry name" value="HAT_PRP39_C"/>
</dbReference>
<dbReference type="InterPro" id="IPR011990">
    <property type="entry name" value="TPR-like_helical_dom_sf"/>
</dbReference>
<dbReference type="Proteomes" id="UP000812440">
    <property type="component" value="Chromosome 4"/>
</dbReference>
<comment type="subcellular location">
    <subcellularLocation>
        <location evidence="2">Nucleus</location>
    </subcellularLocation>
</comment>
<dbReference type="GO" id="GO:0071004">
    <property type="term" value="C:U2-type prespliceosome"/>
    <property type="evidence" value="ECO:0007669"/>
    <property type="project" value="TreeGrafter"/>
</dbReference>
<dbReference type="EMBL" id="JAACNH010000007">
    <property type="protein sequence ID" value="KAG8437997.1"/>
    <property type="molecule type" value="Genomic_DNA"/>
</dbReference>
<gene>
    <name evidence="11" type="ORF">GDO86_008618</name>
</gene>
<dbReference type="AlphaFoldDB" id="A0A8T2J2U5"/>
<dbReference type="Pfam" id="PF23240">
    <property type="entry name" value="HAT_PRP39_N"/>
    <property type="match status" value="1"/>
</dbReference>
<keyword evidence="12" id="KW-1185">Reference proteome</keyword>
<comment type="function">
    <text evidence="1">Involved in pre-mRNA splicing.</text>
</comment>
<dbReference type="OrthoDB" id="10265668at2759"/>
<evidence type="ECO:0000256" key="9">
    <source>
        <dbReference type="ARBA" id="ARBA00080852"/>
    </source>
</evidence>
<evidence type="ECO:0000256" key="1">
    <source>
        <dbReference type="ARBA" id="ARBA00003777"/>
    </source>
</evidence>